<feature type="signal peptide" evidence="1">
    <location>
        <begin position="1"/>
        <end position="25"/>
    </location>
</feature>
<dbReference type="PANTHER" id="PTHR38117:SF1">
    <property type="entry name" value="DUF3074 DOMAIN-CONTAINING PROTEIN"/>
    <property type="match status" value="1"/>
</dbReference>
<reference evidence="3" key="2">
    <citation type="submission" date="2023-01" db="EMBL/GenBank/DDBJ databases">
        <authorList>
            <person name="Petersen C."/>
        </authorList>
    </citation>
    <scope>NUCLEOTIDE SEQUENCE</scope>
    <source>
        <strain evidence="3">IBT 15450</strain>
    </source>
</reference>
<dbReference type="Pfam" id="PF23155">
    <property type="entry name" value="DUF7053"/>
    <property type="match status" value="1"/>
</dbReference>
<gene>
    <name evidence="3" type="ORF">N7460_006600</name>
</gene>
<sequence length="209" mass="23613">MVQYKLLACLLVPSLMMINWRASHSRRVSTKIPESVDQNVIIRALHDQPSFIKLNPVVIDVNQVPTDPATYEVELFQTSKTWDPIETYMLSSMITIIPWIGPWGQKHIQFGTWLRNTESGIKTYADAPFGVSVRSQWMVQPDTTRGAEGRNSGSIFGIFNAHRDSGWMLVVERTVECVWWLMPFVAYTYDGVHASVGRDLVELAGVKGA</sequence>
<feature type="chain" id="PRO_5041986765" description="DUF7053 domain-containing protein" evidence="1">
    <location>
        <begin position="26"/>
        <end position="209"/>
    </location>
</feature>
<dbReference type="PANTHER" id="PTHR38117">
    <property type="entry name" value="NACHT AND WD40 DOMAIN PROTEIN"/>
    <property type="match status" value="1"/>
</dbReference>
<dbReference type="Proteomes" id="UP001219568">
    <property type="component" value="Unassembled WGS sequence"/>
</dbReference>
<proteinExistence type="predicted"/>
<evidence type="ECO:0000313" key="4">
    <source>
        <dbReference type="Proteomes" id="UP001219568"/>
    </source>
</evidence>
<evidence type="ECO:0000259" key="2">
    <source>
        <dbReference type="Pfam" id="PF23155"/>
    </source>
</evidence>
<dbReference type="AlphaFoldDB" id="A0AAD6IG13"/>
<feature type="domain" description="DUF7053" evidence="2">
    <location>
        <begin position="27"/>
        <end position="203"/>
    </location>
</feature>
<accession>A0AAD6IG13</accession>
<keyword evidence="4" id="KW-1185">Reference proteome</keyword>
<name>A0AAD6IG13_PENCN</name>
<evidence type="ECO:0000313" key="3">
    <source>
        <dbReference type="EMBL" id="KAJ6045245.1"/>
    </source>
</evidence>
<protein>
    <recommendedName>
        <fullName evidence="2">DUF7053 domain-containing protein</fullName>
    </recommendedName>
</protein>
<organism evidence="3 4">
    <name type="scientific">Penicillium canescens</name>
    <dbReference type="NCBI Taxonomy" id="5083"/>
    <lineage>
        <taxon>Eukaryota</taxon>
        <taxon>Fungi</taxon>
        <taxon>Dikarya</taxon>
        <taxon>Ascomycota</taxon>
        <taxon>Pezizomycotina</taxon>
        <taxon>Eurotiomycetes</taxon>
        <taxon>Eurotiomycetidae</taxon>
        <taxon>Eurotiales</taxon>
        <taxon>Aspergillaceae</taxon>
        <taxon>Penicillium</taxon>
    </lineage>
</organism>
<dbReference type="InterPro" id="IPR055481">
    <property type="entry name" value="DUF7053"/>
</dbReference>
<dbReference type="EMBL" id="JAQJZL010000004">
    <property type="protein sequence ID" value="KAJ6045245.1"/>
    <property type="molecule type" value="Genomic_DNA"/>
</dbReference>
<reference evidence="3" key="1">
    <citation type="journal article" date="2023" name="IMA Fungus">
        <title>Comparative genomic study of the Penicillium genus elucidates a diverse pangenome and 15 lateral gene transfer events.</title>
        <authorList>
            <person name="Petersen C."/>
            <person name="Sorensen T."/>
            <person name="Nielsen M.R."/>
            <person name="Sondergaard T.E."/>
            <person name="Sorensen J.L."/>
            <person name="Fitzpatrick D.A."/>
            <person name="Frisvad J.C."/>
            <person name="Nielsen K.L."/>
        </authorList>
    </citation>
    <scope>NUCLEOTIDE SEQUENCE</scope>
    <source>
        <strain evidence="3">IBT 15450</strain>
    </source>
</reference>
<comment type="caution">
    <text evidence="3">The sequence shown here is derived from an EMBL/GenBank/DDBJ whole genome shotgun (WGS) entry which is preliminary data.</text>
</comment>
<evidence type="ECO:0000256" key="1">
    <source>
        <dbReference type="SAM" id="SignalP"/>
    </source>
</evidence>
<keyword evidence="1" id="KW-0732">Signal</keyword>